<dbReference type="PANTHER" id="PTHR12341">
    <property type="entry name" value="5'-&gt;3' EXORIBONUCLEASE"/>
    <property type="match status" value="1"/>
</dbReference>
<dbReference type="GO" id="GO:0005634">
    <property type="term" value="C:nucleus"/>
    <property type="evidence" value="ECO:0007669"/>
    <property type="project" value="TreeGrafter"/>
</dbReference>
<evidence type="ECO:0000256" key="1">
    <source>
        <dbReference type="ARBA" id="ARBA00022722"/>
    </source>
</evidence>
<dbReference type="AlphaFoldDB" id="A0A6C0JN55"/>
<feature type="domain" description="Xrn1 N-terminal" evidence="4">
    <location>
        <begin position="1"/>
        <end position="221"/>
    </location>
</feature>
<sequence>MGIPSYFSHIIKNYSNIIRSLNYFINKNVPFHHLYMDCNSIIYDSVYKLESAIQNGELENPINLDDEIIKLVISKIKYYIELIKPSHTVYIAFDGVAPFAKMEQQRTRRYKTWFMKNIDMGIDKKQSMWNTSAITPGTQFMNKLSKSIEFEFNHTESKYKIKNMIVSCSNEAGEGEHKLFEHLRKNNFNNDNVAVYGLDADLIMLSIFHLKYCNNVFVFRETPEFLKNSIPVHAMDQNNPNEPHFLDILLLSNSIMTEMKCKYPDPIRIYDYVFMCFFLGNDFLPHFPAMNIRTHGIQALLDIYRLCIGNTADRYFISKTNGAILWKNVGIFVNEIAKREHEFLLNEYFVRDKLDKRKFLEKTPSEKEDVLLNTPIIYRAEEKYICPQEPKWEQRYYKTLFHFTENKDEVKNVCINYLEGLEWVYKYYTDSCPDWRWKYKYHYPPLFSDLIKNIPHFEMNFVKNGITKSFSPYTQLAYVLPKSNLELLPNNICEYLKKEYSELYPDNYGFQWAFCRYLWESHPLLPEISDELLEQWDLQFTLCR</sequence>
<proteinExistence type="predicted"/>
<evidence type="ECO:0000256" key="3">
    <source>
        <dbReference type="ARBA" id="ARBA00022839"/>
    </source>
</evidence>
<keyword evidence="3" id="KW-0269">Exonuclease</keyword>
<feature type="domain" description="Xrn1 helical" evidence="5">
    <location>
        <begin position="389"/>
        <end position="533"/>
    </location>
</feature>
<evidence type="ECO:0000259" key="5">
    <source>
        <dbReference type="Pfam" id="PF17846"/>
    </source>
</evidence>
<dbReference type="Gene3D" id="3.40.50.12390">
    <property type="match status" value="1"/>
</dbReference>
<dbReference type="InterPro" id="IPR004859">
    <property type="entry name" value="Xrn1_N"/>
</dbReference>
<dbReference type="Pfam" id="PF17846">
    <property type="entry name" value="XRN_M"/>
    <property type="match status" value="2"/>
</dbReference>
<evidence type="ECO:0000256" key="2">
    <source>
        <dbReference type="ARBA" id="ARBA00022801"/>
    </source>
</evidence>
<protein>
    <recommendedName>
        <fullName evidence="7">Xrn1 N-terminal domain-containing protein</fullName>
    </recommendedName>
</protein>
<evidence type="ECO:0008006" key="7">
    <source>
        <dbReference type="Google" id="ProtNLM"/>
    </source>
</evidence>
<keyword evidence="2" id="KW-0378">Hydrolase</keyword>
<name>A0A6C0JN55_9ZZZZ</name>
<feature type="domain" description="Xrn1 helical" evidence="5">
    <location>
        <begin position="269"/>
        <end position="373"/>
    </location>
</feature>
<dbReference type="InterPro" id="IPR027073">
    <property type="entry name" value="5_3_exoribonuclease"/>
</dbReference>
<dbReference type="InterPro" id="IPR041412">
    <property type="entry name" value="Xrn1_helical"/>
</dbReference>
<dbReference type="GO" id="GO:0003723">
    <property type="term" value="F:RNA binding"/>
    <property type="evidence" value="ECO:0007669"/>
    <property type="project" value="TreeGrafter"/>
</dbReference>
<evidence type="ECO:0000313" key="6">
    <source>
        <dbReference type="EMBL" id="QHU06160.1"/>
    </source>
</evidence>
<organism evidence="6">
    <name type="scientific">viral metagenome</name>
    <dbReference type="NCBI Taxonomy" id="1070528"/>
    <lineage>
        <taxon>unclassified sequences</taxon>
        <taxon>metagenomes</taxon>
        <taxon>organismal metagenomes</taxon>
    </lineage>
</organism>
<dbReference type="GO" id="GO:0004534">
    <property type="term" value="F:5'-3' RNA exonuclease activity"/>
    <property type="evidence" value="ECO:0007669"/>
    <property type="project" value="TreeGrafter"/>
</dbReference>
<keyword evidence="1" id="KW-0540">Nuclease</keyword>
<dbReference type="Pfam" id="PF03159">
    <property type="entry name" value="XRN_N"/>
    <property type="match status" value="1"/>
</dbReference>
<evidence type="ECO:0000259" key="4">
    <source>
        <dbReference type="Pfam" id="PF03159"/>
    </source>
</evidence>
<dbReference type="GO" id="GO:0000956">
    <property type="term" value="P:nuclear-transcribed mRNA catabolic process"/>
    <property type="evidence" value="ECO:0007669"/>
    <property type="project" value="TreeGrafter"/>
</dbReference>
<dbReference type="EMBL" id="MN740430">
    <property type="protein sequence ID" value="QHU06160.1"/>
    <property type="molecule type" value="Genomic_DNA"/>
</dbReference>
<reference evidence="6" key="1">
    <citation type="journal article" date="2020" name="Nature">
        <title>Giant virus diversity and host interactions through global metagenomics.</title>
        <authorList>
            <person name="Schulz F."/>
            <person name="Roux S."/>
            <person name="Paez-Espino D."/>
            <person name="Jungbluth S."/>
            <person name="Walsh D.A."/>
            <person name="Denef V.J."/>
            <person name="McMahon K.D."/>
            <person name="Konstantinidis K.T."/>
            <person name="Eloe-Fadrosh E.A."/>
            <person name="Kyrpides N.C."/>
            <person name="Woyke T."/>
        </authorList>
    </citation>
    <scope>NUCLEOTIDE SEQUENCE</scope>
    <source>
        <strain evidence="6">GVMAG-M-3300027747-57</strain>
    </source>
</reference>
<accession>A0A6C0JN55</accession>